<keyword evidence="3" id="KW-1185">Reference proteome</keyword>
<dbReference type="Pfam" id="PF08885">
    <property type="entry name" value="GSCFA"/>
    <property type="match status" value="1"/>
</dbReference>
<dbReference type="EMBL" id="CP015614">
    <property type="protein sequence ID" value="ANF53297.1"/>
    <property type="molecule type" value="Genomic_DNA"/>
</dbReference>
<dbReference type="AlphaFoldDB" id="A0A172Y1Z3"/>
<evidence type="ECO:0000313" key="3">
    <source>
        <dbReference type="Proteomes" id="UP000077603"/>
    </source>
</evidence>
<protein>
    <recommendedName>
        <fullName evidence="1">GSCFA domain-containing protein</fullName>
    </recommendedName>
</protein>
<feature type="domain" description="GSCFA" evidence="1">
    <location>
        <begin position="1"/>
        <end position="145"/>
    </location>
</feature>
<name>A0A172Y1Z3_9CAUL</name>
<proteinExistence type="predicted"/>
<sequence length="170" mass="19558">MTLGLNEVWRDQETDTRLNAAPGPWEVRRRPDRYQLEITDAQDNLDALEEIRERLKRLNPAMKMVVTVSPRRRWEPLSQIKTWPWRTACPNRCCGPAAGAFEARHADVDYFPSYEIVTLSPRTFAYGLDCLHVSDQIVGHVMEQFMQAYLGEAAPRLAPDDFTELSLPGR</sequence>
<evidence type="ECO:0000259" key="1">
    <source>
        <dbReference type="Pfam" id="PF08885"/>
    </source>
</evidence>
<dbReference type="STRING" id="588932.DA69_00015"/>
<evidence type="ECO:0000313" key="2">
    <source>
        <dbReference type="EMBL" id="ANF53297.1"/>
    </source>
</evidence>
<dbReference type="Proteomes" id="UP000077603">
    <property type="component" value="Chromosome"/>
</dbReference>
<gene>
    <name evidence="2" type="ORF">DA69_00015</name>
</gene>
<organism evidence="2 3">
    <name type="scientific">Brevundimonas naejangsanensis</name>
    <dbReference type="NCBI Taxonomy" id="588932"/>
    <lineage>
        <taxon>Bacteria</taxon>
        <taxon>Pseudomonadati</taxon>
        <taxon>Pseudomonadota</taxon>
        <taxon>Alphaproteobacteria</taxon>
        <taxon>Caulobacterales</taxon>
        <taxon>Caulobacteraceae</taxon>
        <taxon>Brevundimonas</taxon>
    </lineage>
</organism>
<dbReference type="RefSeq" id="WP_064108256.1">
    <property type="nucleotide sequence ID" value="NZ_CP015614.1"/>
</dbReference>
<reference evidence="2 3" key="1">
    <citation type="journal article" date="2014" name="Genome Announc.">
        <title>Genome Sequence of a Promising Hydrogen-Producing Facultative Anaerobic Bacterium, Brevundimonas naejangsanensis Strain B1.</title>
        <authorList>
            <person name="Su H."/>
            <person name="Zhang T."/>
            <person name="Bao M."/>
            <person name="Jiang Y."/>
            <person name="Wang Y."/>
            <person name="Tan T."/>
        </authorList>
    </citation>
    <scope>NUCLEOTIDE SEQUENCE [LARGE SCALE GENOMIC DNA]</scope>
    <source>
        <strain evidence="2 3">B1</strain>
    </source>
</reference>
<dbReference type="KEGG" id="bne:DA69_00015"/>
<dbReference type="InterPro" id="IPR014982">
    <property type="entry name" value="GSCFA"/>
</dbReference>
<dbReference type="OrthoDB" id="369216at2"/>
<accession>A0A172Y1Z3</accession>